<accession>H8L0S7</accession>
<evidence type="ECO:0008006" key="4">
    <source>
        <dbReference type="Google" id="ProtNLM"/>
    </source>
</evidence>
<feature type="signal peptide" evidence="1">
    <location>
        <begin position="1"/>
        <end position="24"/>
    </location>
</feature>
<dbReference type="HOGENOM" id="CLU_1007531_0_0_6"/>
<organism evidence="2 3">
    <name type="scientific">Frateuria aurantia (strain ATCC 33424 / DSM 6220 / KCTC 2777 / LMG 1558 / NBRC 3245 / NCIMB 13370)</name>
    <name type="common">Acetobacter aurantius</name>
    <dbReference type="NCBI Taxonomy" id="767434"/>
    <lineage>
        <taxon>Bacteria</taxon>
        <taxon>Pseudomonadati</taxon>
        <taxon>Pseudomonadota</taxon>
        <taxon>Gammaproteobacteria</taxon>
        <taxon>Lysobacterales</taxon>
        <taxon>Rhodanobacteraceae</taxon>
        <taxon>Frateuria</taxon>
    </lineage>
</organism>
<name>H8L0S7_FRAAD</name>
<proteinExistence type="predicted"/>
<keyword evidence="3" id="KW-1185">Reference proteome</keyword>
<sequence length="247" mass="27326">MVPRWSPRCFLPLAAALVIPCPEAAATAAATTTLSPVTIQAMTGNPIASYDRLQEGRRSFERHHALAPSAQLRFVTDDSVHDTAPDLRLQFLSDQQQLDIPLDHHKSFELAPPIPALRHARLLANRPPDTLQIHPLVRNAADDPLDTRLGNLRLECEVSWSIGKSSAPLWMHAAFAMAGGVCHSSRIQVDLYSPRAILSVTLSEHGRSATFKAGRNRHDYQLPLYDKHWSDQALVHFQPIPTVTPSP</sequence>
<dbReference type="Proteomes" id="UP000005234">
    <property type="component" value="Chromosome"/>
</dbReference>
<gene>
    <name evidence="2" type="ordered locus">Fraau_0861</name>
</gene>
<feature type="chain" id="PRO_5003613385" description="Cyclic di-GMP-binding protein" evidence="1">
    <location>
        <begin position="25"/>
        <end position="247"/>
    </location>
</feature>
<keyword evidence="1" id="KW-0732">Signal</keyword>
<evidence type="ECO:0000313" key="2">
    <source>
        <dbReference type="EMBL" id="AFC85332.1"/>
    </source>
</evidence>
<dbReference type="EMBL" id="CP003350">
    <property type="protein sequence ID" value="AFC85332.1"/>
    <property type="molecule type" value="Genomic_DNA"/>
</dbReference>
<reference evidence="2" key="1">
    <citation type="submission" date="2012-02" db="EMBL/GenBank/DDBJ databases">
        <title>The complete genome of Frateuria aurantia DSM 6220.</title>
        <authorList>
            <consortium name="US DOE Joint Genome Institute (JGI-PGF)"/>
            <person name="Lucas S."/>
            <person name="Copeland A."/>
            <person name="Lapidus A."/>
            <person name="Glavina del Rio T."/>
            <person name="Dalin E."/>
            <person name="Tice H."/>
            <person name="Bruce D."/>
            <person name="Goodwin L."/>
            <person name="Pitluck S."/>
            <person name="Peters L."/>
            <person name="Ovchinnikova G."/>
            <person name="Teshima H."/>
            <person name="Kyrpides N."/>
            <person name="Mavromatis K."/>
            <person name="Ivanova N."/>
            <person name="Brettin T."/>
            <person name="Detter J.C."/>
            <person name="Han C."/>
            <person name="Larimer F."/>
            <person name="Land M."/>
            <person name="Hauser L."/>
            <person name="Markowitz V."/>
            <person name="Cheng J.-F."/>
            <person name="Hugenholtz P."/>
            <person name="Woyke T."/>
            <person name="Wu D."/>
            <person name="Brambilla E."/>
            <person name="Klenk H.-P."/>
            <person name="Eisen J.A."/>
        </authorList>
    </citation>
    <scope>NUCLEOTIDE SEQUENCE</scope>
    <source>
        <strain evidence="2">DSM 6220</strain>
    </source>
</reference>
<dbReference type="KEGG" id="fau:Fraau_0861"/>
<dbReference type="AlphaFoldDB" id="H8L0S7"/>
<dbReference type="STRING" id="767434.Fraau_0861"/>
<protein>
    <recommendedName>
        <fullName evidence="4">Cyclic di-GMP-binding protein</fullName>
    </recommendedName>
</protein>
<evidence type="ECO:0000313" key="3">
    <source>
        <dbReference type="Proteomes" id="UP000005234"/>
    </source>
</evidence>
<evidence type="ECO:0000256" key="1">
    <source>
        <dbReference type="SAM" id="SignalP"/>
    </source>
</evidence>